<comment type="caution">
    <text evidence="4">The sequence shown here is derived from an EMBL/GenBank/DDBJ whole genome shotgun (WGS) entry which is preliminary data.</text>
</comment>
<dbReference type="PANTHER" id="PTHR43080">
    <property type="entry name" value="CBS DOMAIN-CONTAINING PROTEIN CBSX3, MITOCHONDRIAL"/>
    <property type="match status" value="1"/>
</dbReference>
<dbReference type="Pfam" id="PF00571">
    <property type="entry name" value="CBS"/>
    <property type="match status" value="2"/>
</dbReference>
<keyword evidence="1 2" id="KW-0129">CBS domain</keyword>
<accession>A0ABY2Q143</accession>
<dbReference type="InterPro" id="IPR000644">
    <property type="entry name" value="CBS_dom"/>
</dbReference>
<evidence type="ECO:0000256" key="1">
    <source>
        <dbReference type="ARBA" id="ARBA00023122"/>
    </source>
</evidence>
<evidence type="ECO:0000313" key="5">
    <source>
        <dbReference type="Proteomes" id="UP000306441"/>
    </source>
</evidence>
<feature type="domain" description="CBS" evidence="3">
    <location>
        <begin position="74"/>
        <end position="130"/>
    </location>
</feature>
<dbReference type="InterPro" id="IPR046342">
    <property type="entry name" value="CBS_dom_sf"/>
</dbReference>
<gene>
    <name evidence="4" type="ORF">E6C48_21710</name>
</gene>
<sequence>MLVGQLSSMTTVRLTIVGVDAPLHEAAVSFLKPGIGLVVACRGNGLAAGVLSKSDLVRHMATARAELARVSALMSSPFFSCTPDDDLHAIWETMTARSLQNVPVLDTGARPIGVLDIRDAMKALFEQEELQERLLANYIAGIGYQ</sequence>
<name>A0ABY2Q143_9HYPH</name>
<dbReference type="PROSITE" id="PS51371">
    <property type="entry name" value="CBS"/>
    <property type="match status" value="2"/>
</dbReference>
<proteinExistence type="predicted"/>
<keyword evidence="5" id="KW-1185">Reference proteome</keyword>
<reference evidence="4 5" key="1">
    <citation type="submission" date="2019-04" db="EMBL/GenBank/DDBJ databases">
        <title>Mesorhizobium composti sp. nov., isolated from compost.</title>
        <authorList>
            <person name="Lin S.-Y."/>
            <person name="Hameed A."/>
            <person name="Hsieh Y.-T."/>
            <person name="Young C.-C."/>
        </authorList>
    </citation>
    <scope>NUCLEOTIDE SEQUENCE [LARGE SCALE GENOMIC DNA]</scope>
    <source>
        <strain evidence="4 5">CC-YTH430</strain>
    </source>
</reference>
<dbReference type="EMBL" id="SSNY01000019">
    <property type="protein sequence ID" value="THF54529.1"/>
    <property type="molecule type" value="Genomic_DNA"/>
</dbReference>
<protein>
    <submittedName>
        <fullName evidence="4">CBS domain-containing protein</fullName>
    </submittedName>
</protein>
<dbReference type="Gene3D" id="3.10.580.10">
    <property type="entry name" value="CBS-domain"/>
    <property type="match status" value="1"/>
</dbReference>
<organism evidence="4 5">
    <name type="scientific">Ollibium composti</name>
    <dbReference type="NCBI Taxonomy" id="2675109"/>
    <lineage>
        <taxon>Bacteria</taxon>
        <taxon>Pseudomonadati</taxon>
        <taxon>Pseudomonadota</taxon>
        <taxon>Alphaproteobacteria</taxon>
        <taxon>Hyphomicrobiales</taxon>
        <taxon>Phyllobacteriaceae</taxon>
        <taxon>Ollibium</taxon>
    </lineage>
</organism>
<dbReference type="PANTHER" id="PTHR43080:SF2">
    <property type="entry name" value="CBS DOMAIN-CONTAINING PROTEIN"/>
    <property type="match status" value="1"/>
</dbReference>
<evidence type="ECO:0000313" key="4">
    <source>
        <dbReference type="EMBL" id="THF54529.1"/>
    </source>
</evidence>
<dbReference type="Proteomes" id="UP000306441">
    <property type="component" value="Unassembled WGS sequence"/>
</dbReference>
<dbReference type="SUPFAM" id="SSF54631">
    <property type="entry name" value="CBS-domain pair"/>
    <property type="match status" value="1"/>
</dbReference>
<evidence type="ECO:0000259" key="3">
    <source>
        <dbReference type="PROSITE" id="PS51371"/>
    </source>
</evidence>
<feature type="domain" description="CBS" evidence="3">
    <location>
        <begin position="9"/>
        <end position="66"/>
    </location>
</feature>
<dbReference type="InterPro" id="IPR051257">
    <property type="entry name" value="Diverse_CBS-Domain"/>
</dbReference>
<evidence type="ECO:0000256" key="2">
    <source>
        <dbReference type="PROSITE-ProRule" id="PRU00703"/>
    </source>
</evidence>